<name>A0ABU7V503_9MICO</name>
<comment type="caution">
    <text evidence="2">The sequence shown here is derived from an EMBL/GenBank/DDBJ whole genome shotgun (WGS) entry which is preliminary data.</text>
</comment>
<sequence length="115" mass="12269">MSASEEREALAARIRAAISATDVREMRMFGGVGFMVNDALAIAAEHGGSALVRTDPALREDRLRRGAIPAVMSTGRVMGDAWLRLPAALLADDAELADWVAVGIHAGDRLREQGE</sequence>
<dbReference type="Pfam" id="PF04993">
    <property type="entry name" value="TfoX_N"/>
    <property type="match status" value="1"/>
</dbReference>
<evidence type="ECO:0000313" key="2">
    <source>
        <dbReference type="EMBL" id="MEF2254338.1"/>
    </source>
</evidence>
<dbReference type="RefSeq" id="WP_331790901.1">
    <property type="nucleotide sequence ID" value="NZ_BAAAUO010000005.1"/>
</dbReference>
<proteinExistence type="predicted"/>
<dbReference type="Gene3D" id="3.30.1460.30">
    <property type="entry name" value="YgaC/TfoX-N like chaperone"/>
    <property type="match status" value="1"/>
</dbReference>
<dbReference type="SUPFAM" id="SSF159894">
    <property type="entry name" value="YgaC/TfoX-N like"/>
    <property type="match status" value="1"/>
</dbReference>
<keyword evidence="3" id="KW-1185">Reference proteome</keyword>
<dbReference type="EMBL" id="JAZHOV010000002">
    <property type="protein sequence ID" value="MEF2254338.1"/>
    <property type="molecule type" value="Genomic_DNA"/>
</dbReference>
<accession>A0ABU7V503</accession>
<evidence type="ECO:0000313" key="3">
    <source>
        <dbReference type="Proteomes" id="UP001351900"/>
    </source>
</evidence>
<protein>
    <submittedName>
        <fullName evidence="2">TfoX/Sxy family protein</fullName>
    </submittedName>
</protein>
<evidence type="ECO:0000259" key="1">
    <source>
        <dbReference type="Pfam" id="PF04993"/>
    </source>
</evidence>
<organism evidence="2 3">
    <name type="scientific">Microbacterium schleiferi</name>
    <dbReference type="NCBI Taxonomy" id="69362"/>
    <lineage>
        <taxon>Bacteria</taxon>
        <taxon>Bacillati</taxon>
        <taxon>Actinomycetota</taxon>
        <taxon>Actinomycetes</taxon>
        <taxon>Micrococcales</taxon>
        <taxon>Microbacteriaceae</taxon>
        <taxon>Microbacterium</taxon>
    </lineage>
</organism>
<dbReference type="Proteomes" id="UP001351900">
    <property type="component" value="Unassembled WGS sequence"/>
</dbReference>
<reference evidence="2 3" key="1">
    <citation type="submission" date="2024-01" db="EMBL/GenBank/DDBJ databases">
        <title>the genome sequence of strain Microbacterium schleiferi NBRC 15075.</title>
        <authorList>
            <person name="Ding Y."/>
            <person name="Zhang G."/>
        </authorList>
    </citation>
    <scope>NUCLEOTIDE SEQUENCE [LARGE SCALE GENOMIC DNA]</scope>
    <source>
        <strain evidence="2 3">NBRC 15075</strain>
    </source>
</reference>
<gene>
    <name evidence="2" type="ORF">V2V91_04195</name>
</gene>
<dbReference type="InterPro" id="IPR007076">
    <property type="entry name" value="TfoX_N"/>
</dbReference>
<feature type="domain" description="TfoX N-terminal" evidence="1">
    <location>
        <begin position="21"/>
        <end position="105"/>
    </location>
</feature>